<feature type="transmembrane region" description="Helical" evidence="21">
    <location>
        <begin position="50"/>
        <end position="72"/>
    </location>
</feature>
<evidence type="ECO:0000256" key="3">
    <source>
        <dbReference type="ARBA" id="ARBA00022475"/>
    </source>
</evidence>
<evidence type="ECO:0000313" key="22">
    <source>
        <dbReference type="EMBL" id="QJT08859.1"/>
    </source>
</evidence>
<feature type="transmembrane region" description="Helical" evidence="21">
    <location>
        <begin position="347"/>
        <end position="368"/>
    </location>
</feature>
<evidence type="ECO:0000256" key="16">
    <source>
        <dbReference type="ARBA" id="ARBA00038053"/>
    </source>
</evidence>
<sequence length="385" mass="41644">MRAPTRQEFREILAGFDFWLLLATVLMAVFGLVMVLSASGIMAEKYFGGVYYFFVRQLACCVVGAGLMVFLALAPQQIFLKTHYFLLGIACALLLTALFTPLGVEVNGARRWISLGITRIQPMEFAKIALVLYLAWFLSHKKDLVRTFSVGVVPPFAVTGLFGVLLLMQPDFGGAAMLAMLLFLMCLAGGTRLVYLFMSVSMAAGGAFLLIVNSPYRSRRLLAFLDPFKDAMDTGYQLVQSLYSFGAGGFWGVGLGAGKQKLFFLPEAHNDFIVAVIGEELGFAGLSLLFFLVAILLWRGFNVAVKQEDLHRRLVAYGMTLILGLGAILNMAVVLGVAPPKGVPMPFVSYGGSSLLASFVCAGILLNLSRETDPVVRRAAVGGAA</sequence>
<dbReference type="EMBL" id="CP039543">
    <property type="protein sequence ID" value="QJT08859.1"/>
    <property type="molecule type" value="Genomic_DNA"/>
</dbReference>
<keyword evidence="7 21" id="KW-0812">Transmembrane</keyword>
<feature type="transmembrane region" description="Helical" evidence="21">
    <location>
        <begin position="172"/>
        <end position="188"/>
    </location>
</feature>
<evidence type="ECO:0000256" key="15">
    <source>
        <dbReference type="ARBA" id="ARBA00033270"/>
    </source>
</evidence>
<keyword evidence="11 21" id="KW-0472">Membrane</keyword>
<evidence type="ECO:0000256" key="18">
    <source>
        <dbReference type="ARBA" id="ARBA00041418"/>
    </source>
</evidence>
<keyword evidence="3" id="KW-1003">Cell membrane</keyword>
<evidence type="ECO:0000256" key="12">
    <source>
        <dbReference type="ARBA" id="ARBA00023306"/>
    </source>
</evidence>
<dbReference type="RefSeq" id="WP_171267030.1">
    <property type="nucleotide sequence ID" value="NZ_CP039543.1"/>
</dbReference>
<evidence type="ECO:0000256" key="2">
    <source>
        <dbReference type="ARBA" id="ARBA00004752"/>
    </source>
</evidence>
<evidence type="ECO:0000256" key="20">
    <source>
        <dbReference type="ARBA" id="ARBA00049902"/>
    </source>
</evidence>
<gene>
    <name evidence="22" type="primary">ftsW</name>
    <name evidence="22" type="ORF">E8L03_07920</name>
</gene>
<evidence type="ECO:0000256" key="10">
    <source>
        <dbReference type="ARBA" id="ARBA00022989"/>
    </source>
</evidence>
<accession>A0ABX6NFD6</accession>
<evidence type="ECO:0000256" key="21">
    <source>
        <dbReference type="SAM" id="Phobius"/>
    </source>
</evidence>
<evidence type="ECO:0000256" key="7">
    <source>
        <dbReference type="ARBA" id="ARBA00022692"/>
    </source>
</evidence>
<evidence type="ECO:0000256" key="13">
    <source>
        <dbReference type="ARBA" id="ARBA00023316"/>
    </source>
</evidence>
<feature type="transmembrane region" description="Helical" evidence="21">
    <location>
        <begin position="84"/>
        <end position="104"/>
    </location>
</feature>
<comment type="pathway">
    <text evidence="2">Cell wall biogenesis; peptidoglycan biosynthesis.</text>
</comment>
<evidence type="ECO:0000256" key="4">
    <source>
        <dbReference type="ARBA" id="ARBA00022618"/>
    </source>
</evidence>
<comment type="similarity">
    <text evidence="16">Belongs to the SEDS family. FtsW subfamily.</text>
</comment>
<evidence type="ECO:0000256" key="14">
    <source>
        <dbReference type="ARBA" id="ARBA00032370"/>
    </source>
</evidence>
<feature type="transmembrane region" description="Helical" evidence="21">
    <location>
        <begin position="314"/>
        <end position="335"/>
    </location>
</feature>
<comment type="subcellular location">
    <subcellularLocation>
        <location evidence="1">Cell membrane</location>
        <topology evidence="1">Multi-pass membrane protein</topology>
    </subcellularLocation>
</comment>
<keyword evidence="12" id="KW-0131">Cell cycle</keyword>
<keyword evidence="9" id="KW-0573">Peptidoglycan synthesis</keyword>
<evidence type="ECO:0000256" key="1">
    <source>
        <dbReference type="ARBA" id="ARBA00004651"/>
    </source>
</evidence>
<evidence type="ECO:0000256" key="6">
    <source>
        <dbReference type="ARBA" id="ARBA00022679"/>
    </source>
</evidence>
<reference evidence="22 23" key="1">
    <citation type="submission" date="2019-04" db="EMBL/GenBank/DDBJ databases">
        <title>Isolation and culture of sulfate reducing bacteria from the cold seep of the South China Sea.</title>
        <authorList>
            <person name="Sun C."/>
            <person name="Liu R."/>
        </authorList>
    </citation>
    <scope>NUCLEOTIDE SEQUENCE [LARGE SCALE GENOMIC DNA]</scope>
    <source>
        <strain evidence="22 23">CS1</strain>
    </source>
</reference>
<dbReference type="PANTHER" id="PTHR30474:SF2">
    <property type="entry name" value="PEPTIDOGLYCAN GLYCOSYLTRANSFERASE FTSW-RELATED"/>
    <property type="match status" value="1"/>
</dbReference>
<keyword evidence="5" id="KW-0328">Glycosyltransferase</keyword>
<dbReference type="PANTHER" id="PTHR30474">
    <property type="entry name" value="CELL CYCLE PROTEIN"/>
    <property type="match status" value="1"/>
</dbReference>
<dbReference type="InterPro" id="IPR001182">
    <property type="entry name" value="FtsW/RodA"/>
</dbReference>
<dbReference type="InterPro" id="IPR013437">
    <property type="entry name" value="FtsW"/>
</dbReference>
<feature type="transmembrane region" description="Helical" evidence="21">
    <location>
        <begin position="193"/>
        <end position="212"/>
    </location>
</feature>
<keyword evidence="23" id="KW-1185">Reference proteome</keyword>
<protein>
    <recommendedName>
        <fullName evidence="17">Probable peptidoglycan glycosyltransferase FtsW</fullName>
        <ecNumber evidence="19">2.4.99.28</ecNumber>
    </recommendedName>
    <alternativeName>
        <fullName evidence="18">Cell division protein FtsW</fullName>
    </alternativeName>
    <alternativeName>
        <fullName evidence="15">Cell wall polymerase</fullName>
    </alternativeName>
    <alternativeName>
        <fullName evidence="14">Peptidoglycan polymerase</fullName>
    </alternativeName>
</protein>
<keyword evidence="8" id="KW-0133">Cell shape</keyword>
<keyword evidence="13" id="KW-0961">Cell wall biogenesis/degradation</keyword>
<feature type="transmembrane region" description="Helical" evidence="21">
    <location>
        <begin position="281"/>
        <end position="302"/>
    </location>
</feature>
<proteinExistence type="inferred from homology"/>
<name>A0ABX6NFD6_9BACT</name>
<dbReference type="Proteomes" id="UP000503251">
    <property type="component" value="Chromosome"/>
</dbReference>
<keyword evidence="4" id="KW-0132">Cell division</keyword>
<dbReference type="Pfam" id="PF01098">
    <property type="entry name" value="FTSW_RODA_SPOVE"/>
    <property type="match status" value="1"/>
</dbReference>
<dbReference type="NCBIfam" id="TIGR02614">
    <property type="entry name" value="ftsW"/>
    <property type="match status" value="1"/>
</dbReference>
<keyword evidence="10 21" id="KW-1133">Transmembrane helix</keyword>
<organism evidence="22 23">
    <name type="scientific">Oceanidesulfovibrio marinus</name>
    <dbReference type="NCBI Taxonomy" id="370038"/>
    <lineage>
        <taxon>Bacteria</taxon>
        <taxon>Pseudomonadati</taxon>
        <taxon>Thermodesulfobacteriota</taxon>
        <taxon>Desulfovibrionia</taxon>
        <taxon>Desulfovibrionales</taxon>
        <taxon>Desulfovibrionaceae</taxon>
        <taxon>Oceanidesulfovibrio</taxon>
    </lineage>
</organism>
<evidence type="ECO:0000256" key="9">
    <source>
        <dbReference type="ARBA" id="ARBA00022984"/>
    </source>
</evidence>
<dbReference type="InterPro" id="IPR018365">
    <property type="entry name" value="Cell_cycle_FtsW-rel_CS"/>
</dbReference>
<evidence type="ECO:0000256" key="5">
    <source>
        <dbReference type="ARBA" id="ARBA00022676"/>
    </source>
</evidence>
<evidence type="ECO:0000256" key="8">
    <source>
        <dbReference type="ARBA" id="ARBA00022960"/>
    </source>
</evidence>
<evidence type="ECO:0000256" key="19">
    <source>
        <dbReference type="ARBA" id="ARBA00044770"/>
    </source>
</evidence>
<evidence type="ECO:0000256" key="11">
    <source>
        <dbReference type="ARBA" id="ARBA00023136"/>
    </source>
</evidence>
<dbReference type="PROSITE" id="PS00428">
    <property type="entry name" value="FTSW_RODA_SPOVE"/>
    <property type="match status" value="1"/>
</dbReference>
<evidence type="ECO:0000313" key="23">
    <source>
        <dbReference type="Proteomes" id="UP000503251"/>
    </source>
</evidence>
<feature type="transmembrane region" description="Helical" evidence="21">
    <location>
        <begin position="148"/>
        <end position="166"/>
    </location>
</feature>
<keyword evidence="6" id="KW-0808">Transferase</keyword>
<feature type="transmembrane region" description="Helical" evidence="21">
    <location>
        <begin position="12"/>
        <end position="38"/>
    </location>
</feature>
<evidence type="ECO:0000256" key="17">
    <source>
        <dbReference type="ARBA" id="ARBA00041185"/>
    </source>
</evidence>
<comment type="catalytic activity">
    <reaction evidence="20">
        <text>[GlcNAc-(1-&gt;4)-Mur2Ac(oyl-L-Ala-gamma-D-Glu-L-Lys-D-Ala-D-Ala)](n)-di-trans,octa-cis-undecaprenyl diphosphate + beta-D-GlcNAc-(1-&gt;4)-Mur2Ac(oyl-L-Ala-gamma-D-Glu-L-Lys-D-Ala-D-Ala)-di-trans,octa-cis-undecaprenyl diphosphate = [GlcNAc-(1-&gt;4)-Mur2Ac(oyl-L-Ala-gamma-D-Glu-L-Lys-D-Ala-D-Ala)](n+1)-di-trans,octa-cis-undecaprenyl diphosphate + di-trans,octa-cis-undecaprenyl diphosphate + H(+)</text>
        <dbReference type="Rhea" id="RHEA:23708"/>
        <dbReference type="Rhea" id="RHEA-COMP:9602"/>
        <dbReference type="Rhea" id="RHEA-COMP:9603"/>
        <dbReference type="ChEBI" id="CHEBI:15378"/>
        <dbReference type="ChEBI" id="CHEBI:58405"/>
        <dbReference type="ChEBI" id="CHEBI:60033"/>
        <dbReference type="ChEBI" id="CHEBI:78435"/>
        <dbReference type="EC" id="2.4.99.28"/>
    </reaction>
</comment>
<dbReference type="EC" id="2.4.99.28" evidence="19"/>